<sequence>MCVKAKTCKVCTREVIDDDDKFCDNCIDFFINYFENLEFQKCKNSDICVTVESVEILNCEQCRARKCLRSGMNLIELMGPLWAPQIPSEPVPVDPNFLENLAQSLKELSKN</sequence>
<accession>A0AC34FU31</accession>
<dbReference type="Proteomes" id="UP000887579">
    <property type="component" value="Unplaced"/>
</dbReference>
<proteinExistence type="predicted"/>
<reference evidence="2" key="1">
    <citation type="submission" date="2022-11" db="UniProtKB">
        <authorList>
            <consortium name="WormBaseParasite"/>
        </authorList>
    </citation>
    <scope>IDENTIFICATION</scope>
</reference>
<organism evidence="1 2">
    <name type="scientific">Panagrolaimus sp. ES5</name>
    <dbReference type="NCBI Taxonomy" id="591445"/>
    <lineage>
        <taxon>Eukaryota</taxon>
        <taxon>Metazoa</taxon>
        <taxon>Ecdysozoa</taxon>
        <taxon>Nematoda</taxon>
        <taxon>Chromadorea</taxon>
        <taxon>Rhabditida</taxon>
        <taxon>Tylenchina</taxon>
        <taxon>Panagrolaimomorpha</taxon>
        <taxon>Panagrolaimoidea</taxon>
        <taxon>Panagrolaimidae</taxon>
        <taxon>Panagrolaimus</taxon>
    </lineage>
</organism>
<evidence type="ECO:0000313" key="2">
    <source>
        <dbReference type="WBParaSite" id="ES5_v2.g20974.t1"/>
    </source>
</evidence>
<evidence type="ECO:0000313" key="1">
    <source>
        <dbReference type="Proteomes" id="UP000887579"/>
    </source>
</evidence>
<name>A0AC34FU31_9BILA</name>
<dbReference type="WBParaSite" id="ES5_v2.g20974.t1">
    <property type="protein sequence ID" value="ES5_v2.g20974.t1"/>
    <property type="gene ID" value="ES5_v2.g20974"/>
</dbReference>
<protein>
    <submittedName>
        <fullName evidence="2">Nuclear receptor domain-containing protein</fullName>
    </submittedName>
</protein>